<dbReference type="SUPFAM" id="SSF50978">
    <property type="entry name" value="WD40 repeat-like"/>
    <property type="match status" value="1"/>
</dbReference>
<dbReference type="EMBL" id="JADGJD010000648">
    <property type="protein sequence ID" value="KAJ3049413.1"/>
    <property type="molecule type" value="Genomic_DNA"/>
</dbReference>
<dbReference type="InterPro" id="IPR036322">
    <property type="entry name" value="WD40_repeat_dom_sf"/>
</dbReference>
<name>A0AAD5X0B6_9FUNG</name>
<keyword evidence="3" id="KW-0677">Repeat</keyword>
<evidence type="ECO:0000256" key="4">
    <source>
        <dbReference type="ARBA" id="ARBA00022801"/>
    </source>
</evidence>
<comment type="similarity">
    <text evidence="5">Belongs to the DPH7 family.</text>
</comment>
<evidence type="ECO:0000256" key="7">
    <source>
        <dbReference type="ARBA" id="ARBA00047551"/>
    </source>
</evidence>
<dbReference type="PANTHER" id="PTHR46042:SF1">
    <property type="entry name" value="DIPHTHINE METHYLTRANSFERASE"/>
    <property type="match status" value="1"/>
</dbReference>
<dbReference type="InterPro" id="IPR015943">
    <property type="entry name" value="WD40/YVTN_repeat-like_dom_sf"/>
</dbReference>
<evidence type="ECO:0000256" key="9">
    <source>
        <dbReference type="SAM" id="MobiDB-lite"/>
    </source>
</evidence>
<comment type="caution">
    <text evidence="10">The sequence shown here is derived from an EMBL/GenBank/DDBJ whole genome shotgun (WGS) entry which is preliminary data.</text>
</comment>
<keyword evidence="4" id="KW-0378">Hydrolase</keyword>
<dbReference type="GO" id="GO:0008168">
    <property type="term" value="F:methyltransferase activity"/>
    <property type="evidence" value="ECO:0007669"/>
    <property type="project" value="UniProtKB-KW"/>
</dbReference>
<organism evidence="10 11">
    <name type="scientific">Rhizophlyctis rosea</name>
    <dbReference type="NCBI Taxonomy" id="64517"/>
    <lineage>
        <taxon>Eukaryota</taxon>
        <taxon>Fungi</taxon>
        <taxon>Fungi incertae sedis</taxon>
        <taxon>Chytridiomycota</taxon>
        <taxon>Chytridiomycota incertae sedis</taxon>
        <taxon>Chytridiomycetes</taxon>
        <taxon>Rhizophlyctidales</taxon>
        <taxon>Rhizophlyctidaceae</taxon>
        <taxon>Rhizophlyctis</taxon>
    </lineage>
</organism>
<evidence type="ECO:0000313" key="11">
    <source>
        <dbReference type="Proteomes" id="UP001212841"/>
    </source>
</evidence>
<protein>
    <recommendedName>
        <fullName evidence="6">methylated diphthine methylhydrolase</fullName>
        <ecNumber evidence="6">3.1.1.97</ecNumber>
    </recommendedName>
</protein>
<dbReference type="SMART" id="SM00320">
    <property type="entry name" value="WD40"/>
    <property type="match status" value="2"/>
</dbReference>
<dbReference type="Proteomes" id="UP001212841">
    <property type="component" value="Unassembled WGS sequence"/>
</dbReference>
<comment type="catalytic activity">
    <reaction evidence="7">
        <text>diphthine methyl ester-[translation elongation factor 2] + H2O = diphthine-[translation elongation factor 2] + methanol + H(+)</text>
        <dbReference type="Rhea" id="RHEA:42656"/>
        <dbReference type="Rhea" id="RHEA-COMP:10172"/>
        <dbReference type="Rhea" id="RHEA-COMP:10173"/>
        <dbReference type="ChEBI" id="CHEBI:15377"/>
        <dbReference type="ChEBI" id="CHEBI:15378"/>
        <dbReference type="ChEBI" id="CHEBI:17790"/>
        <dbReference type="ChEBI" id="CHEBI:79005"/>
        <dbReference type="ChEBI" id="CHEBI:82696"/>
        <dbReference type="EC" id="3.1.1.97"/>
    </reaction>
</comment>
<dbReference type="InterPro" id="IPR052415">
    <property type="entry name" value="Diphthine_MTase"/>
</dbReference>
<evidence type="ECO:0000256" key="1">
    <source>
        <dbReference type="ARBA" id="ARBA00005156"/>
    </source>
</evidence>
<dbReference type="AlphaFoldDB" id="A0AAD5X0B6"/>
<dbReference type="PROSITE" id="PS50294">
    <property type="entry name" value="WD_REPEATS_REGION"/>
    <property type="match status" value="1"/>
</dbReference>
<dbReference type="PROSITE" id="PS00678">
    <property type="entry name" value="WD_REPEATS_1"/>
    <property type="match status" value="1"/>
</dbReference>
<evidence type="ECO:0000256" key="6">
    <source>
        <dbReference type="ARBA" id="ARBA00039131"/>
    </source>
</evidence>
<evidence type="ECO:0000256" key="5">
    <source>
        <dbReference type="ARBA" id="ARBA00038092"/>
    </source>
</evidence>
<dbReference type="GO" id="GO:0017183">
    <property type="term" value="P:protein histidyl modification to diphthamide"/>
    <property type="evidence" value="ECO:0007669"/>
    <property type="project" value="TreeGrafter"/>
</dbReference>
<dbReference type="Gene3D" id="2.130.10.10">
    <property type="entry name" value="YVTN repeat-like/Quinoprotein amine dehydrogenase"/>
    <property type="match status" value="1"/>
</dbReference>
<feature type="region of interest" description="Disordered" evidence="9">
    <location>
        <begin position="42"/>
        <end position="61"/>
    </location>
</feature>
<reference evidence="10" key="1">
    <citation type="submission" date="2020-05" db="EMBL/GenBank/DDBJ databases">
        <title>Phylogenomic resolution of chytrid fungi.</title>
        <authorList>
            <person name="Stajich J.E."/>
            <person name="Amses K."/>
            <person name="Simmons R."/>
            <person name="Seto K."/>
            <person name="Myers J."/>
            <person name="Bonds A."/>
            <person name="Quandt C.A."/>
            <person name="Barry K."/>
            <person name="Liu P."/>
            <person name="Grigoriev I."/>
            <person name="Longcore J.E."/>
            <person name="James T.Y."/>
        </authorList>
    </citation>
    <scope>NUCLEOTIDE SEQUENCE</scope>
    <source>
        <strain evidence="10">JEL0318</strain>
    </source>
</reference>
<dbReference type="GO" id="GO:0032259">
    <property type="term" value="P:methylation"/>
    <property type="evidence" value="ECO:0007669"/>
    <property type="project" value="UniProtKB-KW"/>
</dbReference>
<accession>A0AAD5X0B6</accession>
<keyword evidence="11" id="KW-1185">Reference proteome</keyword>
<dbReference type="GO" id="GO:0005737">
    <property type="term" value="C:cytoplasm"/>
    <property type="evidence" value="ECO:0007669"/>
    <property type="project" value="TreeGrafter"/>
</dbReference>
<comment type="pathway">
    <text evidence="1">Protein modification; peptidyl-diphthamide biosynthesis.</text>
</comment>
<evidence type="ECO:0000256" key="3">
    <source>
        <dbReference type="ARBA" id="ARBA00022737"/>
    </source>
</evidence>
<feature type="repeat" description="WD" evidence="8">
    <location>
        <begin position="236"/>
        <end position="278"/>
    </location>
</feature>
<dbReference type="PROSITE" id="PS50082">
    <property type="entry name" value="WD_REPEATS_2"/>
    <property type="match status" value="1"/>
</dbReference>
<gene>
    <name evidence="10" type="primary">WDR85</name>
    <name evidence="10" type="ORF">HK097_009584</name>
</gene>
<dbReference type="InterPro" id="IPR001680">
    <property type="entry name" value="WD40_rpt"/>
</dbReference>
<dbReference type="GO" id="GO:0061685">
    <property type="term" value="F:diphthine methylesterase activity"/>
    <property type="evidence" value="ECO:0007669"/>
    <property type="project" value="UniProtKB-EC"/>
</dbReference>
<evidence type="ECO:0000313" key="10">
    <source>
        <dbReference type="EMBL" id="KAJ3049413.1"/>
    </source>
</evidence>
<keyword evidence="10" id="KW-0489">Methyltransferase</keyword>
<sequence>MQPRTIATFDTEYSADSVEYCPFEGYTHIVAVATYQVLHREDKPQDDGDEGQTDAGGSLTEFPETQRKGRILLYHTSVDGDVTEAFRVDTAAILDMKWYFDEQYSKPILTTVDARGQTCLYALEKNPAPSLTPLLTHSNEKVRTLTLSLSFSVPYSTKKADSRQLAISESDGTASTLTLTPTSLTRTQEWKAHNYEAWIVAWDYWKNEQFVWTGGDDSLLKGWDLRVATGSHSVLSKRHQAGVTSIHSHPSREHILATGSYDETVLIWDTRNLKSPLMVHHTGGGNWRLKWHPGDPSQLLVAAMHEGFAVLGVDFGE</sequence>
<dbReference type="EC" id="3.1.1.97" evidence="6"/>
<evidence type="ECO:0000256" key="2">
    <source>
        <dbReference type="ARBA" id="ARBA00022574"/>
    </source>
</evidence>
<keyword evidence="2 8" id="KW-0853">WD repeat</keyword>
<evidence type="ECO:0000256" key="8">
    <source>
        <dbReference type="PROSITE-ProRule" id="PRU00221"/>
    </source>
</evidence>
<dbReference type="InterPro" id="IPR019775">
    <property type="entry name" value="WD40_repeat_CS"/>
</dbReference>
<dbReference type="Pfam" id="PF00400">
    <property type="entry name" value="WD40"/>
    <property type="match status" value="1"/>
</dbReference>
<keyword evidence="10" id="KW-0808">Transferase</keyword>
<proteinExistence type="inferred from homology"/>
<dbReference type="PANTHER" id="PTHR46042">
    <property type="entry name" value="DIPHTHINE METHYLTRANSFERASE"/>
    <property type="match status" value="1"/>
</dbReference>